<dbReference type="SUPFAM" id="SSF56235">
    <property type="entry name" value="N-terminal nucleophile aminohydrolases (Ntn hydrolases)"/>
    <property type="match status" value="1"/>
</dbReference>
<dbReference type="PANTHER" id="PTHR43187:SF1">
    <property type="entry name" value="GLUTAMINE AMIDOTRANSFERASE DUG3-RELATED"/>
    <property type="match status" value="1"/>
</dbReference>
<dbReference type="CDD" id="cd01908">
    <property type="entry name" value="YafJ"/>
    <property type="match status" value="1"/>
</dbReference>
<dbReference type="AlphaFoldDB" id="A0A2K1R1F7"/>
<reference evidence="3 4" key="1">
    <citation type="submission" date="2017-06" db="EMBL/GenBank/DDBJ databases">
        <title>Draft genome sequence of a variant of Elsinoe murrayae.</title>
        <authorList>
            <person name="Cheng Q."/>
        </authorList>
    </citation>
    <scope>NUCLEOTIDE SEQUENCE [LARGE SCALE GENOMIC DNA]</scope>
    <source>
        <strain evidence="3 4">CQ-2017a</strain>
    </source>
</reference>
<organism evidence="3 4">
    <name type="scientific">Sphaceloma murrayae</name>
    <dbReference type="NCBI Taxonomy" id="2082308"/>
    <lineage>
        <taxon>Eukaryota</taxon>
        <taxon>Fungi</taxon>
        <taxon>Dikarya</taxon>
        <taxon>Ascomycota</taxon>
        <taxon>Pezizomycotina</taxon>
        <taxon>Dothideomycetes</taxon>
        <taxon>Dothideomycetidae</taxon>
        <taxon>Myriangiales</taxon>
        <taxon>Elsinoaceae</taxon>
        <taxon>Sphaceloma</taxon>
    </lineage>
</organism>
<dbReference type="STRING" id="2082308.A0A2K1R1F7"/>
<evidence type="ECO:0000256" key="1">
    <source>
        <dbReference type="SAM" id="MobiDB-lite"/>
    </source>
</evidence>
<dbReference type="GO" id="GO:0005737">
    <property type="term" value="C:cytoplasm"/>
    <property type="evidence" value="ECO:0007669"/>
    <property type="project" value="TreeGrafter"/>
</dbReference>
<dbReference type="PANTHER" id="PTHR43187">
    <property type="entry name" value="GLUTAMINE AMIDOTRANSFERASE DUG3-RELATED"/>
    <property type="match status" value="1"/>
</dbReference>
<dbReference type="InParanoid" id="A0A2K1R1F7"/>
<dbReference type="Proteomes" id="UP000243797">
    <property type="component" value="Unassembled WGS sequence"/>
</dbReference>
<dbReference type="GO" id="GO:0008242">
    <property type="term" value="F:omega peptidase activity"/>
    <property type="evidence" value="ECO:0007669"/>
    <property type="project" value="TreeGrafter"/>
</dbReference>
<dbReference type="GO" id="GO:0006751">
    <property type="term" value="P:glutathione catabolic process"/>
    <property type="evidence" value="ECO:0007669"/>
    <property type="project" value="TreeGrafter"/>
</dbReference>
<name>A0A2K1R1F7_9PEZI</name>
<evidence type="ECO:0000259" key="2">
    <source>
        <dbReference type="PROSITE" id="PS51278"/>
    </source>
</evidence>
<dbReference type="GO" id="GO:0061672">
    <property type="term" value="C:glutathione hydrolase complex"/>
    <property type="evidence" value="ECO:0007669"/>
    <property type="project" value="TreeGrafter"/>
</dbReference>
<gene>
    <name evidence="3" type="ORF">CAC42_3473</name>
</gene>
<evidence type="ECO:0000313" key="3">
    <source>
        <dbReference type="EMBL" id="PNS21135.1"/>
    </source>
</evidence>
<dbReference type="Gene3D" id="3.60.20.10">
    <property type="entry name" value="Glutamine Phosphoribosylpyrophosphate, subunit 1, domain 1"/>
    <property type="match status" value="1"/>
</dbReference>
<dbReference type="InterPro" id="IPR017932">
    <property type="entry name" value="GATase_2_dom"/>
</dbReference>
<comment type="caution">
    <text evidence="3">The sequence shown here is derived from an EMBL/GenBank/DDBJ whole genome shotgun (WGS) entry which is preliminary data.</text>
</comment>
<dbReference type="PROSITE" id="PS51278">
    <property type="entry name" value="GATASE_TYPE_2"/>
    <property type="match status" value="1"/>
</dbReference>
<feature type="compositionally biased region" description="Basic and acidic residues" evidence="1">
    <location>
        <begin position="322"/>
        <end position="332"/>
    </location>
</feature>
<feature type="domain" description="Glutamine amidotransferase type-2" evidence="2">
    <location>
        <begin position="2"/>
        <end position="384"/>
    </location>
</feature>
<proteinExistence type="predicted"/>
<dbReference type="InterPro" id="IPR052373">
    <property type="entry name" value="Gamma-glu_amide_hydrolase"/>
</dbReference>
<dbReference type="InterPro" id="IPR029055">
    <property type="entry name" value="Ntn_hydrolases_N"/>
</dbReference>
<dbReference type="Pfam" id="PF13522">
    <property type="entry name" value="GATase_6"/>
    <property type="match status" value="1"/>
</dbReference>
<sequence length="384" mass="41757">MCRWVAYISPTEPCLLSDILITPAHALTKQVNAHYLPYLIPHQLAPIDQVETITPTLPRVATPLLPTTSPPPPPHLAPRLPLPETPPQTALRLRNLALNTDGHGLVYYTLTSSRFLSPLTPPVPQPIHHRSALPLSSSATFRSLAHNTSTTCLLAHVRAGSHAPVAELNCHPFVFGRVSVMHNGSIGAFGEIKRVLVEGLSGDVYAGIQGGTDSEVLAALIVDGLGGSVPSEVEKGERVLARAVLDAFERVYDAQKRVLGRIERSSLNVCVSDGKVLVATRWRDGEEEEEPPSLYISETAGVRLNSKFPGHPNGEEEQAGEGQRRGEGEHGRHVIVASEPYTFKEDEWTLMGKNQVLMVGQEGVMEIKRIVVEREGKLEVGELS</sequence>
<dbReference type="EMBL" id="NKHZ01000012">
    <property type="protein sequence ID" value="PNS21135.1"/>
    <property type="molecule type" value="Genomic_DNA"/>
</dbReference>
<evidence type="ECO:0000313" key="4">
    <source>
        <dbReference type="Proteomes" id="UP000243797"/>
    </source>
</evidence>
<feature type="region of interest" description="Disordered" evidence="1">
    <location>
        <begin position="305"/>
        <end position="332"/>
    </location>
</feature>
<accession>A0A2K1R1F7</accession>
<dbReference type="OrthoDB" id="444432at2759"/>
<keyword evidence="4" id="KW-1185">Reference proteome</keyword>
<protein>
    <recommendedName>
        <fullName evidence="2">Glutamine amidotransferase type-2 domain-containing protein</fullName>
    </recommendedName>
</protein>